<evidence type="ECO:0000256" key="1">
    <source>
        <dbReference type="SAM" id="MobiDB-lite"/>
    </source>
</evidence>
<dbReference type="Proteomes" id="UP001487740">
    <property type="component" value="Unassembled WGS sequence"/>
</dbReference>
<feature type="region of interest" description="Disordered" evidence="1">
    <location>
        <begin position="46"/>
        <end position="69"/>
    </location>
</feature>
<feature type="region of interest" description="Disordered" evidence="1">
    <location>
        <begin position="1"/>
        <end position="33"/>
    </location>
</feature>
<reference evidence="2 3" key="1">
    <citation type="submission" date="2023-03" db="EMBL/GenBank/DDBJ databases">
        <title>High-quality genome of Scylla paramamosain provides insights in environmental adaptation.</title>
        <authorList>
            <person name="Zhang L."/>
        </authorList>
    </citation>
    <scope>NUCLEOTIDE SEQUENCE [LARGE SCALE GENOMIC DNA]</scope>
    <source>
        <strain evidence="2">LZ_2023a</strain>
        <tissue evidence="2">Muscle</tissue>
    </source>
</reference>
<organism evidence="2 3">
    <name type="scientific">Scylla paramamosain</name>
    <name type="common">Mud crab</name>
    <dbReference type="NCBI Taxonomy" id="85552"/>
    <lineage>
        <taxon>Eukaryota</taxon>
        <taxon>Metazoa</taxon>
        <taxon>Ecdysozoa</taxon>
        <taxon>Arthropoda</taxon>
        <taxon>Crustacea</taxon>
        <taxon>Multicrustacea</taxon>
        <taxon>Malacostraca</taxon>
        <taxon>Eumalacostraca</taxon>
        <taxon>Eucarida</taxon>
        <taxon>Decapoda</taxon>
        <taxon>Pleocyemata</taxon>
        <taxon>Brachyura</taxon>
        <taxon>Eubrachyura</taxon>
        <taxon>Portunoidea</taxon>
        <taxon>Portunidae</taxon>
        <taxon>Portuninae</taxon>
        <taxon>Scylla</taxon>
    </lineage>
</organism>
<evidence type="ECO:0000313" key="2">
    <source>
        <dbReference type="EMBL" id="KAK8383281.1"/>
    </source>
</evidence>
<dbReference type="AlphaFoldDB" id="A0AAW0T7C3"/>
<gene>
    <name evidence="2" type="ORF">O3P69_011630</name>
</gene>
<protein>
    <submittedName>
        <fullName evidence="2">Uncharacterized protein</fullName>
    </submittedName>
</protein>
<feature type="compositionally biased region" description="Low complexity" evidence="1">
    <location>
        <begin position="1"/>
        <end position="18"/>
    </location>
</feature>
<accession>A0AAW0T7C3</accession>
<keyword evidence="3" id="KW-1185">Reference proteome</keyword>
<proteinExistence type="predicted"/>
<sequence>MQFNSTLLTPSSSARPTSPAHPSPAQPRPSSNSACLLPVYLSVCPRVASTSPPRPSPRPPGKQDSSGAR</sequence>
<dbReference type="EMBL" id="JARAKH010000038">
    <property type="protein sequence ID" value="KAK8383281.1"/>
    <property type="molecule type" value="Genomic_DNA"/>
</dbReference>
<evidence type="ECO:0000313" key="3">
    <source>
        <dbReference type="Proteomes" id="UP001487740"/>
    </source>
</evidence>
<name>A0AAW0T7C3_SCYPA</name>
<comment type="caution">
    <text evidence="2">The sequence shown here is derived from an EMBL/GenBank/DDBJ whole genome shotgun (WGS) entry which is preliminary data.</text>
</comment>